<dbReference type="STRING" id="1122188.SAMN02745674_01006"/>
<feature type="chain" id="PRO_5012007038" description="Lipoprotein" evidence="2">
    <location>
        <begin position="20"/>
        <end position="125"/>
    </location>
</feature>
<reference evidence="3 4" key="1">
    <citation type="submission" date="2017-02" db="EMBL/GenBank/DDBJ databases">
        <authorList>
            <person name="Peterson S.W."/>
        </authorList>
    </citation>
    <scope>NUCLEOTIDE SEQUENCE [LARGE SCALE GENOMIC DNA]</scope>
    <source>
        <strain evidence="3 4">DSM 21749</strain>
    </source>
</reference>
<sequence length="125" mass="12795">MSRSLLVATLLAMTAPGCASGGEDPAAGAPGGEYTLQPGERVGLADDTALRYVGVMSDSRCPPGAKCIRAGEAEVRFELTPQGGPPTTVDVITPDAPTASGAGWRLELISLEFGDAPAARVRLDR</sequence>
<accession>A0A1T4NZV1</accession>
<proteinExistence type="predicted"/>
<keyword evidence="4" id="KW-1185">Reference proteome</keyword>
<dbReference type="RefSeq" id="WP_143814152.1">
    <property type="nucleotide sequence ID" value="NZ_FUXP01000002.1"/>
</dbReference>
<keyword evidence="2" id="KW-0732">Signal</keyword>
<evidence type="ECO:0000256" key="1">
    <source>
        <dbReference type="SAM" id="MobiDB-lite"/>
    </source>
</evidence>
<evidence type="ECO:0000313" key="3">
    <source>
        <dbReference type="EMBL" id="SJZ84709.1"/>
    </source>
</evidence>
<name>A0A1T4NZV1_9GAMM</name>
<feature type="region of interest" description="Disordered" evidence="1">
    <location>
        <begin position="19"/>
        <end position="38"/>
    </location>
</feature>
<evidence type="ECO:0000256" key="2">
    <source>
        <dbReference type="SAM" id="SignalP"/>
    </source>
</evidence>
<organism evidence="3 4">
    <name type="scientific">Lysobacter spongiicola DSM 21749</name>
    <dbReference type="NCBI Taxonomy" id="1122188"/>
    <lineage>
        <taxon>Bacteria</taxon>
        <taxon>Pseudomonadati</taxon>
        <taxon>Pseudomonadota</taxon>
        <taxon>Gammaproteobacteria</taxon>
        <taxon>Lysobacterales</taxon>
        <taxon>Lysobacteraceae</taxon>
        <taxon>Novilysobacter</taxon>
    </lineage>
</organism>
<protein>
    <recommendedName>
        <fullName evidence="5">Lipoprotein</fullName>
    </recommendedName>
</protein>
<dbReference type="EMBL" id="FUXP01000002">
    <property type="protein sequence ID" value="SJZ84709.1"/>
    <property type="molecule type" value="Genomic_DNA"/>
</dbReference>
<dbReference type="AlphaFoldDB" id="A0A1T4NZV1"/>
<dbReference type="Proteomes" id="UP000190061">
    <property type="component" value="Unassembled WGS sequence"/>
</dbReference>
<gene>
    <name evidence="3" type="ORF">SAMN02745674_01006</name>
</gene>
<evidence type="ECO:0000313" key="4">
    <source>
        <dbReference type="Proteomes" id="UP000190061"/>
    </source>
</evidence>
<feature type="signal peptide" evidence="2">
    <location>
        <begin position="1"/>
        <end position="19"/>
    </location>
</feature>
<evidence type="ECO:0008006" key="5">
    <source>
        <dbReference type="Google" id="ProtNLM"/>
    </source>
</evidence>
<dbReference type="OrthoDB" id="163809at2"/>